<keyword evidence="3" id="KW-0378">Hydrolase</keyword>
<comment type="similarity">
    <text evidence="1">Belongs to the peptidase C48 family.</text>
</comment>
<feature type="compositionally biased region" description="Basic and acidic residues" evidence="4">
    <location>
        <begin position="837"/>
        <end position="861"/>
    </location>
</feature>
<keyword evidence="2" id="KW-0645">Protease</keyword>
<evidence type="ECO:0000256" key="2">
    <source>
        <dbReference type="ARBA" id="ARBA00022670"/>
    </source>
</evidence>
<dbReference type="EMBL" id="JAUIZM010000007">
    <property type="protein sequence ID" value="KAK1375044.1"/>
    <property type="molecule type" value="Genomic_DNA"/>
</dbReference>
<evidence type="ECO:0000256" key="3">
    <source>
        <dbReference type="ARBA" id="ARBA00022801"/>
    </source>
</evidence>
<dbReference type="Gene3D" id="3.40.395.10">
    <property type="entry name" value="Adenoviral Proteinase, Chain A"/>
    <property type="match status" value="1"/>
</dbReference>
<dbReference type="Proteomes" id="UP001237642">
    <property type="component" value="Unassembled WGS sequence"/>
</dbReference>
<evidence type="ECO:0000256" key="1">
    <source>
        <dbReference type="ARBA" id="ARBA00005234"/>
    </source>
</evidence>
<proteinExistence type="inferred from homology"/>
<feature type="region of interest" description="Disordered" evidence="4">
    <location>
        <begin position="634"/>
        <end position="673"/>
    </location>
</feature>
<dbReference type="GO" id="GO:0008234">
    <property type="term" value="F:cysteine-type peptidase activity"/>
    <property type="evidence" value="ECO:0007669"/>
    <property type="project" value="InterPro"/>
</dbReference>
<dbReference type="InterPro" id="IPR038765">
    <property type="entry name" value="Papain-like_cys_pep_sf"/>
</dbReference>
<feature type="compositionally biased region" description="Basic and acidic residues" evidence="4">
    <location>
        <begin position="107"/>
        <end position="117"/>
    </location>
</feature>
<feature type="compositionally biased region" description="Basic and acidic residues" evidence="4">
    <location>
        <begin position="193"/>
        <end position="212"/>
    </location>
</feature>
<feature type="compositionally biased region" description="Polar residues" evidence="4">
    <location>
        <begin position="25"/>
        <end position="44"/>
    </location>
</feature>
<accession>A0AAD8HY93</accession>
<feature type="compositionally biased region" description="Acidic residues" evidence="4">
    <location>
        <begin position="324"/>
        <end position="335"/>
    </location>
</feature>
<feature type="compositionally biased region" description="Polar residues" evidence="4">
    <location>
        <begin position="183"/>
        <end position="192"/>
    </location>
</feature>
<dbReference type="InterPro" id="IPR003653">
    <property type="entry name" value="Peptidase_C48_C"/>
</dbReference>
<feature type="region of interest" description="Disordered" evidence="4">
    <location>
        <begin position="837"/>
        <end position="865"/>
    </location>
</feature>
<feature type="region of interest" description="Disordered" evidence="4">
    <location>
        <begin position="1"/>
        <end position="142"/>
    </location>
</feature>
<evidence type="ECO:0000256" key="4">
    <source>
        <dbReference type="SAM" id="MobiDB-lite"/>
    </source>
</evidence>
<evidence type="ECO:0000313" key="7">
    <source>
        <dbReference type="Proteomes" id="UP001237642"/>
    </source>
</evidence>
<feature type="compositionally biased region" description="Low complexity" evidence="4">
    <location>
        <begin position="47"/>
        <end position="58"/>
    </location>
</feature>
<name>A0AAD8HY93_9APIA</name>
<keyword evidence="7" id="KW-1185">Reference proteome</keyword>
<organism evidence="6 7">
    <name type="scientific">Heracleum sosnowskyi</name>
    <dbReference type="NCBI Taxonomy" id="360622"/>
    <lineage>
        <taxon>Eukaryota</taxon>
        <taxon>Viridiplantae</taxon>
        <taxon>Streptophyta</taxon>
        <taxon>Embryophyta</taxon>
        <taxon>Tracheophyta</taxon>
        <taxon>Spermatophyta</taxon>
        <taxon>Magnoliopsida</taxon>
        <taxon>eudicotyledons</taxon>
        <taxon>Gunneridae</taxon>
        <taxon>Pentapetalae</taxon>
        <taxon>asterids</taxon>
        <taxon>campanulids</taxon>
        <taxon>Apiales</taxon>
        <taxon>Apiaceae</taxon>
        <taxon>Apioideae</taxon>
        <taxon>apioid superclade</taxon>
        <taxon>Tordylieae</taxon>
        <taxon>Tordyliinae</taxon>
        <taxon>Heracleum</taxon>
    </lineage>
</organism>
<reference evidence="6" key="1">
    <citation type="submission" date="2023-02" db="EMBL/GenBank/DDBJ databases">
        <title>Genome of toxic invasive species Heracleum sosnowskyi carries increased number of genes despite the absence of recent whole-genome duplications.</title>
        <authorList>
            <person name="Schelkunov M."/>
            <person name="Shtratnikova V."/>
            <person name="Makarenko M."/>
            <person name="Klepikova A."/>
            <person name="Omelchenko D."/>
            <person name="Novikova G."/>
            <person name="Obukhova E."/>
            <person name="Bogdanov V."/>
            <person name="Penin A."/>
            <person name="Logacheva M."/>
        </authorList>
    </citation>
    <scope>NUCLEOTIDE SEQUENCE</scope>
    <source>
        <strain evidence="6">Hsosn_3</strain>
        <tissue evidence="6">Leaf</tissue>
    </source>
</reference>
<evidence type="ECO:0000313" key="6">
    <source>
        <dbReference type="EMBL" id="KAK1375044.1"/>
    </source>
</evidence>
<feature type="region of interest" description="Disordered" evidence="4">
    <location>
        <begin position="170"/>
        <end position="214"/>
    </location>
</feature>
<comment type="caution">
    <text evidence="6">The sequence shown here is derived from an EMBL/GenBank/DDBJ whole genome shotgun (WGS) entry which is preliminary data.</text>
</comment>
<dbReference type="Pfam" id="PF02902">
    <property type="entry name" value="Peptidase_C48"/>
    <property type="match status" value="1"/>
</dbReference>
<reference evidence="6" key="2">
    <citation type="submission" date="2023-05" db="EMBL/GenBank/DDBJ databases">
        <authorList>
            <person name="Schelkunov M.I."/>
        </authorList>
    </citation>
    <scope>NUCLEOTIDE SEQUENCE</scope>
    <source>
        <strain evidence="6">Hsosn_3</strain>
        <tissue evidence="6">Leaf</tissue>
    </source>
</reference>
<dbReference type="GO" id="GO:0006508">
    <property type="term" value="P:proteolysis"/>
    <property type="evidence" value="ECO:0007669"/>
    <property type="project" value="UniProtKB-KW"/>
</dbReference>
<dbReference type="PANTHER" id="PTHR34835">
    <property type="entry name" value="OS07G0283600 PROTEIN-RELATED"/>
    <property type="match status" value="1"/>
</dbReference>
<feature type="compositionally biased region" description="Basic and acidic residues" evidence="4">
    <location>
        <begin position="129"/>
        <end position="142"/>
    </location>
</feature>
<protein>
    <recommendedName>
        <fullName evidence="5">Ubiquitin-like protease family profile domain-containing protein</fullName>
    </recommendedName>
</protein>
<feature type="compositionally biased region" description="Basic and acidic residues" evidence="4">
    <location>
        <begin position="652"/>
        <end position="673"/>
    </location>
</feature>
<feature type="region of interest" description="Disordered" evidence="4">
    <location>
        <begin position="323"/>
        <end position="343"/>
    </location>
</feature>
<dbReference type="SUPFAM" id="SSF54001">
    <property type="entry name" value="Cysteine proteinases"/>
    <property type="match status" value="1"/>
</dbReference>
<feature type="domain" description="Ubiquitin-like protease family profile" evidence="5">
    <location>
        <begin position="989"/>
        <end position="1143"/>
    </location>
</feature>
<sequence length="1228" mass="141649">MDKTKSDSSTRQSKRLKQQKFPKNPSLQKTQESVETQNSHSASAFTIKPIVSKSVSKSPDMKTPTSKPVRVKYRAKRPADSEETDAPTKVVSKNQEDGNAKGGNGKRPAEVEKVEKSKKSKGLNGEGHSVGKVEKDSKSKNGDDEIIDLSYVEIIDLVLGDNKDFLFADSSTRQSKRLKQQKFPKTSYSHPQNLDDSRSEINKVTDCRHQSDSDDDFVQPVIWKRKDSRTYDTQLKTKSGVRKEFRRKMTEDVPELTPESISIIKKQRKKFKIRGIKAKKVQEEAVERRSSGKRKLDTEIENEQEVRKKVRDKSKKVKLRLVDETTDEDEPPEAMENEKMKGKWKMPEHVIDEDEPRGKSKKKKGNICNVFKIRNSPSNLTEMISGLSEQQKVWVRKTGFGHLLDFSMGKIPHRLAYHVFNSFDSMSRTLKLPNSSIQITDRDVYDVLGLPVGKQTFKFADTAARKNLWTSQFPQKPQYNILPSTVIDIMKDMTEDNEMFKLNFLMIMSNGLIERNTTSYLIRDVLDYDINLDNCAAYNWGEYLISCLIFYVDRVLKGEQQIERQFPAFKGWTTQLLKARQAEELKSDCFGSGKLIQARWEKGENAVQKDNVSGYVEEENVQNDDFVYVEQQTDSTIQCTQPRPQSEPTQEDMDKNEDGQEEQPPKPKPTEEGWFERLSVKAVMLLDALETYKIELDEAKVMHPNECSDIEWKVTAGFQKMMQSSIKEKVDCISNSESESINNSEDGMEDQYNGENVEIETENEIETDVEMQPDVEKEVGEIDPFVLDHVELIEYLYSSQGIRDIDDYMDNLWIPTFSLGINDLVIDICKDINKEHGESEPKAQADDDKMGTPAPAHDDKMGTPAPLEQEIRGKRKLRPAAAYRSPYVRRVIDLNEKYKTQEYAVWRWIIQEGQDKLGHVFEAGDLFCIRKHMATLRPRTRLYYSVIDIWAALMNEKETYKAAESPKRLFLNIGLSIVPLDETKSEDEQYKIYVTEMNHFLQKHPNTKFQDYDLIFFPILAYEHFYLVSLNVKARTWEVIDNIRHAKAANNVYTAKLRRLKKHFAKYLKEKEQSWFASSIIRMKTIYLTMPWQTLQNNTDCGVFLMRHMETYKGDKKKWDTQFKEEGQPGQREQLVRLRIKYADAMLTSHVNEKRNFVIRESNFLYNKLAGKGLLKAIVESSKKKTKGRNVKKGTVLFPEDDADDAVVDDADVAVDDANVAETKKGTE</sequence>
<feature type="compositionally biased region" description="Polar residues" evidence="4">
    <location>
        <begin position="634"/>
        <end position="648"/>
    </location>
</feature>
<gene>
    <name evidence="6" type="ORF">POM88_031237</name>
</gene>
<dbReference type="AlphaFoldDB" id="A0AAD8HY93"/>
<evidence type="ECO:0000259" key="5">
    <source>
        <dbReference type="Pfam" id="PF02902"/>
    </source>
</evidence>